<reference evidence="3 4" key="1">
    <citation type="submission" date="2016-04" db="EMBL/GenBank/DDBJ databases">
        <title>Peptidophaga gingivicola gen. nov., sp. nov., isolated from human subgingival plaque.</title>
        <authorList>
            <person name="Beall C.J."/>
            <person name="Mokrzan E.M."/>
            <person name="Griffen A.L."/>
            <person name="Leys E.J."/>
        </authorList>
    </citation>
    <scope>NUCLEOTIDE SEQUENCE [LARGE SCALE GENOMIC DNA]</scope>
    <source>
        <strain evidence="3 4">BA112</strain>
    </source>
</reference>
<sequence length="340" mass="36235">MIRKRLRSAACLVAALAMVGCSGESTEAKKADSKTVTVLTHDSFNLPKELVKEFESKTGYKLVTTPAGDAGVANQLVLTKKSPKYDAVYGIDSYTAGIPAGEGLLVDYASPALPQSAKEYEIKGVKGLTPVDRGDVCINVDHKWFKEKGVKEPTGVDDLAKPEYSKLLSIIDPNASTTGFAYLAGVRTVKGEDAKGYLSRMAAGGVHVASDWTNAYNVDFSAGEGKGNYPLVLSYASSPAFAKDTGVIESTCVRQIEYAGVVKGTDNEKGAKAFVDFMVSKKVQSAIPTSMYMYPVDSSVQLPAEWAAKAKLAKNPIVPDPGKAAASRDKWLEDWAAIAK</sequence>
<dbReference type="RefSeq" id="WP_064231013.1">
    <property type="nucleotide sequence ID" value="NZ_LVZK01000001.1"/>
</dbReference>
<dbReference type="EMBL" id="LVZK01000001">
    <property type="protein sequence ID" value="OAP86133.1"/>
    <property type="molecule type" value="Genomic_DNA"/>
</dbReference>
<evidence type="ECO:0000313" key="3">
    <source>
        <dbReference type="EMBL" id="OAP86133.1"/>
    </source>
</evidence>
<dbReference type="PANTHER" id="PTHR30006">
    <property type="entry name" value="THIAMINE-BINDING PERIPLASMIC PROTEIN-RELATED"/>
    <property type="match status" value="1"/>
</dbReference>
<dbReference type="NCBIfam" id="TIGR01254">
    <property type="entry name" value="sfuA"/>
    <property type="match status" value="1"/>
</dbReference>
<dbReference type="InterPro" id="IPR005948">
    <property type="entry name" value="ThiB-like"/>
</dbReference>
<feature type="signal peptide" evidence="2">
    <location>
        <begin position="1"/>
        <end position="23"/>
    </location>
</feature>
<dbReference type="PROSITE" id="PS51257">
    <property type="entry name" value="PROKAR_LIPOPROTEIN"/>
    <property type="match status" value="1"/>
</dbReference>
<accession>A0A179B4H0</accession>
<evidence type="ECO:0000256" key="1">
    <source>
        <dbReference type="ARBA" id="ARBA00022729"/>
    </source>
</evidence>
<evidence type="ECO:0000256" key="2">
    <source>
        <dbReference type="SAM" id="SignalP"/>
    </source>
</evidence>
<dbReference type="GO" id="GO:0015888">
    <property type="term" value="P:thiamine transport"/>
    <property type="evidence" value="ECO:0007669"/>
    <property type="project" value="InterPro"/>
</dbReference>
<dbReference type="Pfam" id="PF13343">
    <property type="entry name" value="SBP_bac_6"/>
    <property type="match status" value="1"/>
</dbReference>
<protein>
    <recommendedName>
        <fullName evidence="5">ABC transporter substrate-binding protein</fullName>
    </recommendedName>
</protein>
<dbReference type="AlphaFoldDB" id="A0A179B4H0"/>
<gene>
    <name evidence="3" type="ORF">A4H34_02865</name>
</gene>
<dbReference type="GO" id="GO:0030976">
    <property type="term" value="F:thiamine pyrophosphate binding"/>
    <property type="evidence" value="ECO:0007669"/>
    <property type="project" value="TreeGrafter"/>
</dbReference>
<dbReference type="GO" id="GO:0030975">
    <property type="term" value="F:thiamine binding"/>
    <property type="evidence" value="ECO:0007669"/>
    <property type="project" value="InterPro"/>
</dbReference>
<dbReference type="PANTHER" id="PTHR30006:SF2">
    <property type="entry name" value="ABC TRANSPORTER SUBSTRATE-BINDING PROTEIN"/>
    <property type="match status" value="1"/>
</dbReference>
<dbReference type="Proteomes" id="UP000078368">
    <property type="component" value="Unassembled WGS sequence"/>
</dbReference>
<proteinExistence type="predicted"/>
<evidence type="ECO:0008006" key="5">
    <source>
        <dbReference type="Google" id="ProtNLM"/>
    </source>
</evidence>
<name>A0A179B4H0_9ACTO</name>
<feature type="chain" id="PRO_5039012319" description="ABC transporter substrate-binding protein" evidence="2">
    <location>
        <begin position="24"/>
        <end position="340"/>
    </location>
</feature>
<keyword evidence="4" id="KW-1185">Reference proteome</keyword>
<keyword evidence="1 2" id="KW-0732">Signal</keyword>
<dbReference type="Gene3D" id="3.40.190.10">
    <property type="entry name" value="Periplasmic binding protein-like II"/>
    <property type="match status" value="2"/>
</dbReference>
<dbReference type="SUPFAM" id="SSF53850">
    <property type="entry name" value="Periplasmic binding protein-like II"/>
    <property type="match status" value="1"/>
</dbReference>
<evidence type="ECO:0000313" key="4">
    <source>
        <dbReference type="Proteomes" id="UP000078368"/>
    </source>
</evidence>
<dbReference type="STRING" id="1823756.A4H34_02865"/>
<organism evidence="3 4">
    <name type="scientific">Peptidiphaga gingivicola</name>
    <dbReference type="NCBI Taxonomy" id="2741497"/>
    <lineage>
        <taxon>Bacteria</taxon>
        <taxon>Bacillati</taxon>
        <taxon>Actinomycetota</taxon>
        <taxon>Actinomycetes</taxon>
        <taxon>Actinomycetales</taxon>
        <taxon>Actinomycetaceae</taxon>
        <taxon>Peptidiphaga</taxon>
    </lineage>
</organism>
<comment type="caution">
    <text evidence="3">The sequence shown here is derived from an EMBL/GenBank/DDBJ whole genome shotgun (WGS) entry which is preliminary data.</text>
</comment>
<dbReference type="GO" id="GO:0030288">
    <property type="term" value="C:outer membrane-bounded periplasmic space"/>
    <property type="evidence" value="ECO:0007669"/>
    <property type="project" value="TreeGrafter"/>
</dbReference>